<evidence type="ECO:0000256" key="2">
    <source>
        <dbReference type="ARBA" id="ARBA00022692"/>
    </source>
</evidence>
<feature type="transmembrane region" description="Helical" evidence="5">
    <location>
        <begin position="372"/>
        <end position="390"/>
    </location>
</feature>
<accession>A0A443JS84</accession>
<organism evidence="7 8">
    <name type="scientific">Microbacterium enclense</name>
    <dbReference type="NCBI Taxonomy" id="993073"/>
    <lineage>
        <taxon>Bacteria</taxon>
        <taxon>Bacillati</taxon>
        <taxon>Actinomycetota</taxon>
        <taxon>Actinomycetes</taxon>
        <taxon>Micrococcales</taxon>
        <taxon>Microbacteriaceae</taxon>
        <taxon>Microbacterium</taxon>
    </lineage>
</organism>
<dbReference type="InterPro" id="IPR051533">
    <property type="entry name" value="WaaL-like"/>
</dbReference>
<evidence type="ECO:0000256" key="1">
    <source>
        <dbReference type="ARBA" id="ARBA00004141"/>
    </source>
</evidence>
<dbReference type="PANTHER" id="PTHR37422">
    <property type="entry name" value="TEICHURONIC ACID BIOSYNTHESIS PROTEIN TUAE"/>
    <property type="match status" value="1"/>
</dbReference>
<feature type="transmembrane region" description="Helical" evidence="5">
    <location>
        <begin position="124"/>
        <end position="140"/>
    </location>
</feature>
<evidence type="ECO:0000259" key="6">
    <source>
        <dbReference type="Pfam" id="PF04932"/>
    </source>
</evidence>
<keyword evidence="3 5" id="KW-1133">Transmembrane helix</keyword>
<dbReference type="GO" id="GO:0016874">
    <property type="term" value="F:ligase activity"/>
    <property type="evidence" value="ECO:0007669"/>
    <property type="project" value="UniProtKB-KW"/>
</dbReference>
<dbReference type="Proteomes" id="UP000285970">
    <property type="component" value="Unassembled WGS sequence"/>
</dbReference>
<feature type="domain" description="O-antigen ligase-related" evidence="6">
    <location>
        <begin position="225"/>
        <end position="355"/>
    </location>
</feature>
<feature type="transmembrane region" description="Helical" evidence="5">
    <location>
        <begin position="338"/>
        <end position="365"/>
    </location>
</feature>
<dbReference type="PANTHER" id="PTHR37422:SF13">
    <property type="entry name" value="LIPOPOLYSACCHARIDE BIOSYNTHESIS PROTEIN PA4999-RELATED"/>
    <property type="match status" value="1"/>
</dbReference>
<sequence length="442" mass="45722">MSAVSTLASPRDPAVASPVPRAGLVDSLFARRLTVLLLAAFSLLGPLVETVLTDRSHYKEGKTTTNPVVAAIDDLGSALVPAVAAAAVLLVLLFARMSGPSLLLVVLPGLVLAANEFVHGRTPTFGLLLTAAAGALLVSVRVKPEDLVVLGYTGGVVAAASIVAMYAAPAVVTISGGTGTFDKSLTGAPLLAGIFSHSNTFGMFLALSLPCIFLVRRALARWPLLLVVGWALALSSSRTALVGAGAMLAVVVLSRLLPRAGFVAVSVVGAVVALVAVIRIPFTETDPEAFTYRGAIWIYNREALGDHGLFGLGAHWYADNYPVLREVLSSAASHAHNLVLTTLVQGGVIVLLAWLAIVVFALFGAAADPTRSSSVAGIAFVVGLLAIGATETPFPLLGWGPLSASALVPLVVFATRRQLDRERSALEPTGPATRAARRGRWG</sequence>
<feature type="transmembrane region" description="Helical" evidence="5">
    <location>
        <begin position="396"/>
        <end position="414"/>
    </location>
</feature>
<feature type="transmembrane region" description="Helical" evidence="5">
    <location>
        <begin position="260"/>
        <end position="282"/>
    </location>
</feature>
<gene>
    <name evidence="7" type="ORF">D8Y23_00215</name>
</gene>
<feature type="transmembrane region" description="Helical" evidence="5">
    <location>
        <begin position="188"/>
        <end position="215"/>
    </location>
</feature>
<feature type="transmembrane region" description="Helical" evidence="5">
    <location>
        <begin position="147"/>
        <end position="168"/>
    </location>
</feature>
<dbReference type="AlphaFoldDB" id="A0A443JS84"/>
<comment type="caution">
    <text evidence="7">The sequence shown here is derived from an EMBL/GenBank/DDBJ whole genome shotgun (WGS) entry which is preliminary data.</text>
</comment>
<feature type="transmembrane region" description="Helical" evidence="5">
    <location>
        <begin position="29"/>
        <end position="48"/>
    </location>
</feature>
<evidence type="ECO:0000256" key="4">
    <source>
        <dbReference type="ARBA" id="ARBA00023136"/>
    </source>
</evidence>
<feature type="transmembrane region" description="Helical" evidence="5">
    <location>
        <begin position="227"/>
        <end position="254"/>
    </location>
</feature>
<keyword evidence="2 5" id="KW-0812">Transmembrane</keyword>
<evidence type="ECO:0000313" key="8">
    <source>
        <dbReference type="Proteomes" id="UP000285970"/>
    </source>
</evidence>
<reference evidence="7 8" key="1">
    <citation type="journal article" date="2018" name="Front. Microbiol.">
        <title>Novel Insights Into Bacterial Dimethylsulfoniopropionate Catabolism in the East China Sea.</title>
        <authorList>
            <person name="Liu J."/>
            <person name="Liu J."/>
            <person name="Zhang S.H."/>
            <person name="Liang J."/>
            <person name="Lin H."/>
            <person name="Song D."/>
            <person name="Yang G.P."/>
            <person name="Todd J.D."/>
            <person name="Zhang X.H."/>
        </authorList>
    </citation>
    <scope>NUCLEOTIDE SEQUENCE [LARGE SCALE GENOMIC DNA]</scope>
    <source>
        <strain evidence="7 8">ZYFD042</strain>
    </source>
</reference>
<evidence type="ECO:0000256" key="5">
    <source>
        <dbReference type="SAM" id="Phobius"/>
    </source>
</evidence>
<dbReference type="InterPro" id="IPR007016">
    <property type="entry name" value="O-antigen_ligase-rel_domated"/>
</dbReference>
<evidence type="ECO:0000256" key="3">
    <source>
        <dbReference type="ARBA" id="ARBA00022989"/>
    </source>
</evidence>
<keyword evidence="4 5" id="KW-0472">Membrane</keyword>
<dbReference type="EMBL" id="RBZY01000001">
    <property type="protein sequence ID" value="RWR23365.1"/>
    <property type="molecule type" value="Genomic_DNA"/>
</dbReference>
<comment type="subcellular location">
    <subcellularLocation>
        <location evidence="1">Membrane</location>
        <topology evidence="1">Multi-pass membrane protein</topology>
    </subcellularLocation>
</comment>
<dbReference type="Pfam" id="PF04932">
    <property type="entry name" value="Wzy_C"/>
    <property type="match status" value="1"/>
</dbReference>
<name>A0A443JS84_9MICO</name>
<proteinExistence type="predicted"/>
<feature type="transmembrane region" description="Helical" evidence="5">
    <location>
        <begin position="75"/>
        <end position="95"/>
    </location>
</feature>
<dbReference type="GO" id="GO:0016020">
    <property type="term" value="C:membrane"/>
    <property type="evidence" value="ECO:0007669"/>
    <property type="project" value="UniProtKB-SubCell"/>
</dbReference>
<protein>
    <submittedName>
        <fullName evidence="7">O-antigen ligase domain-containing protein</fullName>
    </submittedName>
</protein>
<evidence type="ECO:0000313" key="7">
    <source>
        <dbReference type="EMBL" id="RWR23365.1"/>
    </source>
</evidence>
<keyword evidence="7" id="KW-0436">Ligase</keyword>